<evidence type="ECO:0000256" key="4">
    <source>
        <dbReference type="ARBA" id="ARBA00022679"/>
    </source>
</evidence>
<dbReference type="Pfam" id="PF14497">
    <property type="entry name" value="GST_C_3"/>
    <property type="match status" value="1"/>
</dbReference>
<dbReference type="SUPFAM" id="SSF47616">
    <property type="entry name" value="GST C-terminal domain-like"/>
    <property type="match status" value="1"/>
</dbReference>
<sequence length="247" mass="27359">MPSKELVVTEAGDIPTKLVDGKPTYVYWNILGLAQSARLALIAANVDYVDVRIDADVSQEGWLAAKHTEEMEKVLSFPNLPYFLHPDLGDRGLVQSDSILRFIGAKYGMLGSSPALTDMYLEHLHDAETTIAALSYGKTPDKVLAWYKSSVPDYLKPFGKLLASHKYLSESEGPSIADFKLYVFLYKLTVIQDQLGDEMTKSIIGEDAEWIKTYMGLIEGIPSIKAYSASPSYMKGPLNNPSAKWRG</sequence>
<name>A0A7S3L7P0_9STRA</name>
<feature type="domain" description="GST N-terminal" evidence="6">
    <location>
        <begin position="21"/>
        <end position="111"/>
    </location>
</feature>
<evidence type="ECO:0000256" key="5">
    <source>
        <dbReference type="ARBA" id="ARBA00047960"/>
    </source>
</evidence>
<dbReference type="AlphaFoldDB" id="A0A7S3L7P0"/>
<proteinExistence type="inferred from homology"/>
<evidence type="ECO:0000256" key="3">
    <source>
        <dbReference type="ARBA" id="ARBA00012452"/>
    </source>
</evidence>
<dbReference type="InterPro" id="IPR036249">
    <property type="entry name" value="Thioredoxin-like_sf"/>
</dbReference>
<dbReference type="InterPro" id="IPR004045">
    <property type="entry name" value="Glutathione_S-Trfase_N"/>
</dbReference>
<dbReference type="InterPro" id="IPR010987">
    <property type="entry name" value="Glutathione-S-Trfase_C-like"/>
</dbReference>
<dbReference type="InterPro" id="IPR036282">
    <property type="entry name" value="Glutathione-S-Trfase_C_sf"/>
</dbReference>
<evidence type="ECO:0000256" key="2">
    <source>
        <dbReference type="ARBA" id="ARBA00005861"/>
    </source>
</evidence>
<dbReference type="PANTHER" id="PTHR11571:SF222">
    <property type="entry name" value="GLUTATHIONE TRANSFERASE"/>
    <property type="match status" value="1"/>
</dbReference>
<dbReference type="PANTHER" id="PTHR11571">
    <property type="entry name" value="GLUTATHIONE S-TRANSFERASE"/>
    <property type="match status" value="1"/>
</dbReference>
<dbReference type="GO" id="GO:0004364">
    <property type="term" value="F:glutathione transferase activity"/>
    <property type="evidence" value="ECO:0007669"/>
    <property type="project" value="UniProtKB-EC"/>
</dbReference>
<dbReference type="SUPFAM" id="SSF52833">
    <property type="entry name" value="Thioredoxin-like"/>
    <property type="match status" value="1"/>
</dbReference>
<dbReference type="GO" id="GO:0006749">
    <property type="term" value="P:glutathione metabolic process"/>
    <property type="evidence" value="ECO:0007669"/>
    <property type="project" value="TreeGrafter"/>
</dbReference>
<evidence type="ECO:0000256" key="1">
    <source>
        <dbReference type="ARBA" id="ARBA00003701"/>
    </source>
</evidence>
<organism evidence="8">
    <name type="scientific">Amphora coffeiformis</name>
    <dbReference type="NCBI Taxonomy" id="265554"/>
    <lineage>
        <taxon>Eukaryota</taxon>
        <taxon>Sar</taxon>
        <taxon>Stramenopiles</taxon>
        <taxon>Ochrophyta</taxon>
        <taxon>Bacillariophyta</taxon>
        <taxon>Bacillariophyceae</taxon>
        <taxon>Bacillariophycidae</taxon>
        <taxon>Thalassiophysales</taxon>
        <taxon>Catenulaceae</taxon>
        <taxon>Amphora</taxon>
    </lineage>
</organism>
<dbReference type="EMBL" id="HBIM01014148">
    <property type="protein sequence ID" value="CAE0414146.1"/>
    <property type="molecule type" value="Transcribed_RNA"/>
</dbReference>
<comment type="function">
    <text evidence="1">Conjugation of reduced glutathione to a wide number of exogenous and endogenous hydrophobic electrophiles.</text>
</comment>
<evidence type="ECO:0000259" key="7">
    <source>
        <dbReference type="PROSITE" id="PS50405"/>
    </source>
</evidence>
<feature type="domain" description="GST C-terminal" evidence="7">
    <location>
        <begin position="110"/>
        <end position="238"/>
    </location>
</feature>
<protein>
    <recommendedName>
        <fullName evidence="3">glutathione transferase</fullName>
        <ecNumber evidence="3">2.5.1.18</ecNumber>
    </recommendedName>
</protein>
<dbReference type="EC" id="2.5.1.18" evidence="3"/>
<accession>A0A7S3L7P0</accession>
<evidence type="ECO:0000313" key="8">
    <source>
        <dbReference type="EMBL" id="CAE0414146.1"/>
    </source>
</evidence>
<gene>
    <name evidence="8" type="ORF">ACOF00016_LOCUS11389</name>
</gene>
<reference evidence="8" key="1">
    <citation type="submission" date="2021-01" db="EMBL/GenBank/DDBJ databases">
        <authorList>
            <person name="Corre E."/>
            <person name="Pelletier E."/>
            <person name="Niang G."/>
            <person name="Scheremetjew M."/>
            <person name="Finn R."/>
            <person name="Kale V."/>
            <person name="Holt S."/>
            <person name="Cochrane G."/>
            <person name="Meng A."/>
            <person name="Brown T."/>
            <person name="Cohen L."/>
        </authorList>
    </citation>
    <scope>NUCLEOTIDE SEQUENCE</scope>
    <source>
        <strain evidence="8">CCMP127</strain>
    </source>
</reference>
<dbReference type="PROSITE" id="PS50404">
    <property type="entry name" value="GST_NTER"/>
    <property type="match status" value="1"/>
</dbReference>
<dbReference type="Pfam" id="PF02798">
    <property type="entry name" value="GST_N"/>
    <property type="match status" value="1"/>
</dbReference>
<comment type="similarity">
    <text evidence="2">Belongs to the GST superfamily. Mu family.</text>
</comment>
<evidence type="ECO:0000259" key="6">
    <source>
        <dbReference type="PROSITE" id="PS50404"/>
    </source>
</evidence>
<dbReference type="PROSITE" id="PS50405">
    <property type="entry name" value="GST_CTER"/>
    <property type="match status" value="1"/>
</dbReference>
<dbReference type="InterPro" id="IPR004046">
    <property type="entry name" value="GST_C"/>
</dbReference>
<keyword evidence="4" id="KW-0808">Transferase</keyword>
<comment type="catalytic activity">
    <reaction evidence="5">
        <text>RX + glutathione = an S-substituted glutathione + a halide anion + H(+)</text>
        <dbReference type="Rhea" id="RHEA:16437"/>
        <dbReference type="ChEBI" id="CHEBI:15378"/>
        <dbReference type="ChEBI" id="CHEBI:16042"/>
        <dbReference type="ChEBI" id="CHEBI:17792"/>
        <dbReference type="ChEBI" id="CHEBI:57925"/>
        <dbReference type="ChEBI" id="CHEBI:90779"/>
        <dbReference type="EC" id="2.5.1.18"/>
    </reaction>
</comment>
<dbReference type="InterPro" id="IPR050213">
    <property type="entry name" value="GST_superfamily"/>
</dbReference>
<dbReference type="Gene3D" id="1.20.1050.130">
    <property type="match status" value="1"/>
</dbReference>